<dbReference type="OMA" id="IHQMTHG"/>
<proteinExistence type="predicted"/>
<dbReference type="Proteomes" id="UP000887568">
    <property type="component" value="Unplaced"/>
</dbReference>
<keyword evidence="1" id="KW-0812">Transmembrane</keyword>
<dbReference type="GO" id="GO:0006629">
    <property type="term" value="P:lipid metabolic process"/>
    <property type="evidence" value="ECO:0007669"/>
    <property type="project" value="InterPro"/>
</dbReference>
<reference evidence="3" key="1">
    <citation type="submission" date="2022-11" db="UniProtKB">
        <authorList>
            <consortium name="EnsemblMetazoa"/>
        </authorList>
    </citation>
    <scope>IDENTIFICATION</scope>
</reference>
<dbReference type="GO" id="GO:0016020">
    <property type="term" value="C:membrane"/>
    <property type="evidence" value="ECO:0007669"/>
    <property type="project" value="TreeGrafter"/>
</dbReference>
<dbReference type="GeneID" id="119735059"/>
<dbReference type="AlphaFoldDB" id="A0A914ALQ8"/>
<dbReference type="InterPro" id="IPR005804">
    <property type="entry name" value="FA_desaturase_dom"/>
</dbReference>
<dbReference type="RefSeq" id="XP_038064682.1">
    <property type="nucleotide sequence ID" value="XM_038208754.1"/>
</dbReference>
<dbReference type="Pfam" id="PF00487">
    <property type="entry name" value="FA_desaturase"/>
    <property type="match status" value="1"/>
</dbReference>
<dbReference type="InterPro" id="IPR012171">
    <property type="entry name" value="Fatty_acid_desaturase"/>
</dbReference>
<evidence type="ECO:0000313" key="4">
    <source>
        <dbReference type="Proteomes" id="UP000887568"/>
    </source>
</evidence>
<keyword evidence="1" id="KW-1133">Transmembrane helix</keyword>
<accession>A0A914ALQ8</accession>
<evidence type="ECO:0000256" key="1">
    <source>
        <dbReference type="SAM" id="Phobius"/>
    </source>
</evidence>
<feature type="transmembrane region" description="Helical" evidence="1">
    <location>
        <begin position="177"/>
        <end position="200"/>
    </location>
</feature>
<dbReference type="GO" id="GO:0016717">
    <property type="term" value="F:oxidoreductase activity, acting on paired donors, with oxidation of a pair of donors resulting in the reduction of molecular oxygen to two molecules of water"/>
    <property type="evidence" value="ECO:0007669"/>
    <property type="project" value="TreeGrafter"/>
</dbReference>
<dbReference type="OrthoDB" id="8734935at2759"/>
<sequence length="368" mass="41449">MSPTGLVFLRLIASARIEVSRMERKSMKETNGNIVCDALNGASMSELSNAVQKVQSKSSWWEMYGVDWCIIASGFALVPPGLLLIGYPTWPAFIAGILLLGLFYGMLKTKMSHLAVHSALCHSKIASRFWEVFFVEFLGSFSVEFAKTSHIKVHHPHTNIIGLGDSSTWRAPFLPCLIYMFVAPLLLPAFIPFLAVGFLVRDNKLNRALQCAVVVTLGLIANISLLVYVSGLSLKSAVLSLLSYRAVMELPYIHINIFQHIGLPMYLPENRPPRLYMMSSGVLNLSHNPLLSWNFGHSLIGCHVEHHLFPKLSDNMCLKIQPIVKKYLQDHKLPYHERGYFNRLQHFVKEYQALMVNLPPITEFIGIQ</sequence>
<evidence type="ECO:0000259" key="2">
    <source>
        <dbReference type="Pfam" id="PF00487"/>
    </source>
</evidence>
<feature type="transmembrane region" description="Helical" evidence="1">
    <location>
        <begin position="212"/>
        <end position="230"/>
    </location>
</feature>
<evidence type="ECO:0000313" key="3">
    <source>
        <dbReference type="EnsemblMetazoa" id="XP_038064682.1"/>
    </source>
</evidence>
<keyword evidence="4" id="KW-1185">Reference proteome</keyword>
<feature type="transmembrane region" description="Helical" evidence="1">
    <location>
        <begin position="90"/>
        <end position="107"/>
    </location>
</feature>
<feature type="transmembrane region" description="Helical" evidence="1">
    <location>
        <begin position="63"/>
        <end position="84"/>
    </location>
</feature>
<protein>
    <recommendedName>
        <fullName evidence="2">Fatty acid desaturase domain-containing protein</fullName>
    </recommendedName>
</protein>
<keyword evidence="1" id="KW-0472">Membrane</keyword>
<dbReference type="EnsemblMetazoa" id="XM_038208754.1">
    <property type="protein sequence ID" value="XP_038064682.1"/>
    <property type="gene ID" value="LOC119735059"/>
</dbReference>
<organism evidence="3 4">
    <name type="scientific">Patiria miniata</name>
    <name type="common">Bat star</name>
    <name type="synonym">Asterina miniata</name>
    <dbReference type="NCBI Taxonomy" id="46514"/>
    <lineage>
        <taxon>Eukaryota</taxon>
        <taxon>Metazoa</taxon>
        <taxon>Echinodermata</taxon>
        <taxon>Eleutherozoa</taxon>
        <taxon>Asterozoa</taxon>
        <taxon>Asteroidea</taxon>
        <taxon>Valvatacea</taxon>
        <taxon>Valvatida</taxon>
        <taxon>Asterinidae</taxon>
        <taxon>Patiria</taxon>
    </lineage>
</organism>
<dbReference type="PANTHER" id="PTHR19353">
    <property type="entry name" value="FATTY ACID DESATURASE 2"/>
    <property type="match status" value="1"/>
</dbReference>
<name>A0A914ALQ8_PATMI</name>
<dbReference type="PANTHER" id="PTHR19353:SF13">
    <property type="entry name" value="FATTY ACID DESATURASE 6"/>
    <property type="match status" value="1"/>
</dbReference>
<feature type="domain" description="Fatty acid desaturase" evidence="2">
    <location>
        <begin position="88"/>
        <end position="338"/>
    </location>
</feature>